<dbReference type="SUPFAM" id="SSF52047">
    <property type="entry name" value="RNI-like"/>
    <property type="match status" value="1"/>
</dbReference>
<name>A0ABR3JCD2_9AGAR</name>
<dbReference type="InterPro" id="IPR032675">
    <property type="entry name" value="LRR_dom_sf"/>
</dbReference>
<organism evidence="1 2">
    <name type="scientific">Hohenbuehelia grisea</name>
    <dbReference type="NCBI Taxonomy" id="104357"/>
    <lineage>
        <taxon>Eukaryota</taxon>
        <taxon>Fungi</taxon>
        <taxon>Dikarya</taxon>
        <taxon>Basidiomycota</taxon>
        <taxon>Agaricomycotina</taxon>
        <taxon>Agaricomycetes</taxon>
        <taxon>Agaricomycetidae</taxon>
        <taxon>Agaricales</taxon>
        <taxon>Pleurotineae</taxon>
        <taxon>Pleurotaceae</taxon>
        <taxon>Hohenbuehelia</taxon>
    </lineage>
</organism>
<sequence length="466" mass="52380">MSRSDELPFEIILHILGFVSQDYTTLHRCLFVDRRFGAAASKLLYSSVVFWPSFQPYLDLKAKDGIYAGEPSVFLSSLLSDHGTHVASLTIGGFLSTRPPPTNLLPGTLLAAVRHYTNLRSVAFIPSVYHNDVFRSALDELAVCGLQRLEVNASCCDETNAPLLIKLRGLRVLTVRDPGRAVLQLMPEWLEGLMPTLRELHLKDNCGSITPGVLRSFVPYLQAVRAVSLGLSYSLADADVFAFLAQLPQVEEVELQYYLQFNSPKRVLSFPRMRIFTVKHSRMDTREDASHLCVWVRRIIASAPIERLSFVCTTDHDEMANGPSISFDGLVGHLLHRHSHTLRHLHLNTGLVGKRLFRNLLQQCTELESFGLTVNKDTFQKFSLWASGLNKLHASSFDLANTKHQERSIDLDTASSIFKTRLPSLRSLTVGTQQFEGEWKCNSAGDTVFTVQQVSTPTLPWMRQRK</sequence>
<accession>A0ABR3JCD2</accession>
<evidence type="ECO:0000313" key="2">
    <source>
        <dbReference type="Proteomes" id="UP001556367"/>
    </source>
</evidence>
<protein>
    <recommendedName>
        <fullName evidence="3">F-box domain-containing protein</fullName>
    </recommendedName>
</protein>
<gene>
    <name evidence="1" type="ORF">HGRIS_007005</name>
</gene>
<reference evidence="2" key="1">
    <citation type="submission" date="2024-06" db="EMBL/GenBank/DDBJ databases">
        <title>Multi-omics analyses provide insights into the biosynthesis of the anticancer antibiotic pleurotin in Hohenbuehelia grisea.</title>
        <authorList>
            <person name="Weaver J.A."/>
            <person name="Alberti F."/>
        </authorList>
    </citation>
    <scope>NUCLEOTIDE SEQUENCE [LARGE SCALE GENOMIC DNA]</scope>
    <source>
        <strain evidence="2">T-177</strain>
    </source>
</reference>
<dbReference type="EMBL" id="JASNQZ010000010">
    <property type="protein sequence ID" value="KAL0952780.1"/>
    <property type="molecule type" value="Genomic_DNA"/>
</dbReference>
<proteinExistence type="predicted"/>
<dbReference type="Gene3D" id="3.80.10.10">
    <property type="entry name" value="Ribonuclease Inhibitor"/>
    <property type="match status" value="1"/>
</dbReference>
<keyword evidence="2" id="KW-1185">Reference proteome</keyword>
<evidence type="ECO:0008006" key="3">
    <source>
        <dbReference type="Google" id="ProtNLM"/>
    </source>
</evidence>
<comment type="caution">
    <text evidence="1">The sequence shown here is derived from an EMBL/GenBank/DDBJ whole genome shotgun (WGS) entry which is preliminary data.</text>
</comment>
<dbReference type="Proteomes" id="UP001556367">
    <property type="component" value="Unassembled WGS sequence"/>
</dbReference>
<evidence type="ECO:0000313" key="1">
    <source>
        <dbReference type="EMBL" id="KAL0952780.1"/>
    </source>
</evidence>